<keyword evidence="1" id="KW-0227">DNA damage</keyword>
<gene>
    <name evidence="2" type="ORF">KVH43_04165</name>
</gene>
<comment type="similarity">
    <text evidence="1">Belongs to the DNA glycosylase MPG family.</text>
</comment>
<keyword evidence="1" id="KW-0378">Hydrolase</keyword>
<dbReference type="NCBIfam" id="TIGR00567">
    <property type="entry name" value="3mg"/>
    <property type="match status" value="1"/>
</dbReference>
<reference evidence="2" key="1">
    <citation type="submission" date="2021-07" db="EMBL/GenBank/DDBJ databases">
        <title>Complete genome sequence of Crassaminicella sp. 143-21, isolated from a deep-sea hydrothermal vent.</title>
        <authorList>
            <person name="Li X."/>
        </authorList>
    </citation>
    <scope>NUCLEOTIDE SEQUENCE</scope>
    <source>
        <strain evidence="2">143-21</strain>
    </source>
</reference>
<evidence type="ECO:0000256" key="1">
    <source>
        <dbReference type="HAMAP-Rule" id="MF_00527"/>
    </source>
</evidence>
<accession>A0ABX8RF43</accession>
<dbReference type="HAMAP" id="MF_00527">
    <property type="entry name" value="3MGH"/>
    <property type="match status" value="1"/>
</dbReference>
<dbReference type="EMBL" id="CP078093">
    <property type="protein sequence ID" value="QXM06922.1"/>
    <property type="molecule type" value="Genomic_DNA"/>
</dbReference>
<evidence type="ECO:0000313" key="2">
    <source>
        <dbReference type="EMBL" id="QXM06922.1"/>
    </source>
</evidence>
<dbReference type="InterPro" id="IPR003180">
    <property type="entry name" value="MPG"/>
</dbReference>
<name>A0ABX8RF43_9CLOT</name>
<dbReference type="Proteomes" id="UP000886818">
    <property type="component" value="Chromosome"/>
</dbReference>
<sequence length="197" mass="23061">MVKFDKAFYMRDGITLAKDLLGKLLVREVNGKRIVCRIIETEGYIGPEDKACHAYNNRRTNRTEVMFWEGGHAYVYLIYGMYNCLNIVANKNNKPEAVLIRAVEPLNEFEFLMKNRNIKSNKLKDLTNGPGKLCKALNITKELNGYDLVNGNELYILDCKKKFEIIKAKRINIDYAEEYKDKLWRFYIKNNPFISKK</sequence>
<dbReference type="PANTHER" id="PTHR10429:SF0">
    <property type="entry name" value="DNA-3-METHYLADENINE GLYCOSYLASE"/>
    <property type="match status" value="1"/>
</dbReference>
<dbReference type="CDD" id="cd00540">
    <property type="entry name" value="AAG"/>
    <property type="match status" value="1"/>
</dbReference>
<organism evidence="2 3">
    <name type="scientific">Crassaminicella indica</name>
    <dbReference type="NCBI Taxonomy" id="2855394"/>
    <lineage>
        <taxon>Bacteria</taxon>
        <taxon>Bacillati</taxon>
        <taxon>Bacillota</taxon>
        <taxon>Clostridia</taxon>
        <taxon>Eubacteriales</taxon>
        <taxon>Clostridiaceae</taxon>
        <taxon>Crassaminicella</taxon>
    </lineage>
</organism>
<dbReference type="Pfam" id="PF02245">
    <property type="entry name" value="Pur_DNA_glyco"/>
    <property type="match status" value="1"/>
</dbReference>
<dbReference type="EC" id="3.2.2.-" evidence="1"/>
<keyword evidence="1" id="KW-0234">DNA repair</keyword>
<dbReference type="PANTHER" id="PTHR10429">
    <property type="entry name" value="DNA-3-METHYLADENINE GLYCOSYLASE"/>
    <property type="match status" value="1"/>
</dbReference>
<keyword evidence="3" id="KW-1185">Reference proteome</keyword>
<proteinExistence type="inferred from homology"/>
<protein>
    <recommendedName>
        <fullName evidence="1">Putative 3-methyladenine DNA glycosylase</fullName>
        <ecNumber evidence="1">3.2.2.-</ecNumber>
    </recommendedName>
</protein>
<evidence type="ECO:0000313" key="3">
    <source>
        <dbReference type="Proteomes" id="UP000886818"/>
    </source>
</evidence>